<sequence length="47" mass="5175">MLDSLITTIGMCLIGGKYILMIFLALLTFTTSASPDLLFGYTWPDSE</sequence>
<evidence type="ECO:0000313" key="3">
    <source>
        <dbReference type="Proteomes" id="UP000251647"/>
    </source>
</evidence>
<dbReference type="Proteomes" id="UP000251647">
    <property type="component" value="Unassembled WGS sequence"/>
</dbReference>
<gene>
    <name evidence="2" type="ORF">NCTC11647_04149</name>
</gene>
<dbReference type="AlphaFoldDB" id="A0A2X1XSY3"/>
<protein>
    <submittedName>
        <fullName evidence="2">Uncharacterized protein</fullName>
    </submittedName>
</protein>
<keyword evidence="1" id="KW-1133">Transmembrane helix</keyword>
<accession>A0A2X1XSY3</accession>
<dbReference type="EMBL" id="UATL01000007">
    <property type="protein sequence ID" value="SPY45663.1"/>
    <property type="molecule type" value="Genomic_DNA"/>
</dbReference>
<name>A0A2X1XSY3_PHODM</name>
<reference evidence="2 3" key="1">
    <citation type="submission" date="2018-06" db="EMBL/GenBank/DDBJ databases">
        <authorList>
            <consortium name="Pathogen Informatics"/>
            <person name="Doyle S."/>
        </authorList>
    </citation>
    <scope>NUCLEOTIDE SEQUENCE [LARGE SCALE GENOMIC DNA]</scope>
    <source>
        <strain evidence="2 3">NCTC11647</strain>
    </source>
</reference>
<evidence type="ECO:0000313" key="2">
    <source>
        <dbReference type="EMBL" id="SPY45663.1"/>
    </source>
</evidence>
<keyword evidence="1" id="KW-0472">Membrane</keyword>
<evidence type="ECO:0000256" key="1">
    <source>
        <dbReference type="SAM" id="Phobius"/>
    </source>
</evidence>
<keyword evidence="1" id="KW-0812">Transmembrane</keyword>
<dbReference type="RefSeq" id="WP_168443814.1">
    <property type="nucleotide sequence ID" value="NZ_CP074080.1"/>
</dbReference>
<feature type="transmembrane region" description="Helical" evidence="1">
    <location>
        <begin position="6"/>
        <end position="29"/>
    </location>
</feature>
<proteinExistence type="predicted"/>
<organism evidence="2 3">
    <name type="scientific">Photobacterium damselae</name>
    <dbReference type="NCBI Taxonomy" id="38293"/>
    <lineage>
        <taxon>Bacteria</taxon>
        <taxon>Pseudomonadati</taxon>
        <taxon>Pseudomonadota</taxon>
        <taxon>Gammaproteobacteria</taxon>
        <taxon>Vibrionales</taxon>
        <taxon>Vibrionaceae</taxon>
        <taxon>Photobacterium</taxon>
    </lineage>
</organism>